<evidence type="ECO:0000313" key="2">
    <source>
        <dbReference type="EMBL" id="RFU24054.1"/>
    </source>
</evidence>
<feature type="non-terminal residue" evidence="2">
    <location>
        <position position="1"/>
    </location>
</feature>
<dbReference type="InterPro" id="IPR003615">
    <property type="entry name" value="HNH_nuc"/>
</dbReference>
<reference evidence="2 3" key="1">
    <citation type="submission" date="2018-05" db="EMBL/GenBank/DDBJ databases">
        <title>Draft genome sequence of Scytalidium lignicola DSM 105466, a ubiquitous saprotrophic fungus.</title>
        <authorList>
            <person name="Buettner E."/>
            <person name="Gebauer A.M."/>
            <person name="Hofrichter M."/>
            <person name="Liers C."/>
            <person name="Kellner H."/>
        </authorList>
    </citation>
    <scope>NUCLEOTIDE SEQUENCE [LARGE SCALE GENOMIC DNA]</scope>
    <source>
        <strain evidence="2 3">DSM 105466</strain>
    </source>
</reference>
<organism evidence="2 3">
    <name type="scientific">Scytalidium lignicola</name>
    <name type="common">Hyphomycete</name>
    <dbReference type="NCBI Taxonomy" id="5539"/>
    <lineage>
        <taxon>Eukaryota</taxon>
        <taxon>Fungi</taxon>
        <taxon>Dikarya</taxon>
        <taxon>Ascomycota</taxon>
        <taxon>Pezizomycotina</taxon>
        <taxon>Leotiomycetes</taxon>
        <taxon>Leotiomycetes incertae sedis</taxon>
        <taxon>Scytalidium</taxon>
    </lineage>
</organism>
<protein>
    <recommendedName>
        <fullName evidence="1">HNH nuclease domain-containing protein</fullName>
    </recommendedName>
</protein>
<feature type="domain" description="HNH nuclease" evidence="1">
    <location>
        <begin position="76"/>
        <end position="153"/>
    </location>
</feature>
<dbReference type="AlphaFoldDB" id="A0A3E2GSC0"/>
<accession>A0A3E2GSC0</accession>
<evidence type="ECO:0000313" key="3">
    <source>
        <dbReference type="Proteomes" id="UP000258309"/>
    </source>
</evidence>
<sequence length="163" mass="18804">MVAGDEPDGLTGRRLRRQDVHIIEIWQLRHLGHIWICNFSRSVNVLSKSSSEQVSGERNRLQTRFREVIAQGDRTCIITYKEYGRRDDPFGGLTAAHIYPVARIEDGYRQGYYGQITDTCPETEIGTSRMYSLQNGLLFADTMHHLWDEFNLVLTLMRRLASA</sequence>
<dbReference type="EMBL" id="NCSJ02000522">
    <property type="protein sequence ID" value="RFU24054.1"/>
    <property type="molecule type" value="Genomic_DNA"/>
</dbReference>
<dbReference type="Pfam" id="PF13391">
    <property type="entry name" value="HNH_2"/>
    <property type="match status" value="1"/>
</dbReference>
<feature type="non-terminal residue" evidence="2">
    <location>
        <position position="163"/>
    </location>
</feature>
<keyword evidence="3" id="KW-1185">Reference proteome</keyword>
<comment type="caution">
    <text evidence="2">The sequence shown here is derived from an EMBL/GenBank/DDBJ whole genome shotgun (WGS) entry which is preliminary data.</text>
</comment>
<dbReference type="Proteomes" id="UP000258309">
    <property type="component" value="Unassembled WGS sequence"/>
</dbReference>
<gene>
    <name evidence="2" type="ORF">B7463_g12278</name>
</gene>
<name>A0A3E2GSC0_SCYLI</name>
<evidence type="ECO:0000259" key="1">
    <source>
        <dbReference type="Pfam" id="PF13391"/>
    </source>
</evidence>
<dbReference type="OrthoDB" id="3433692at2759"/>
<proteinExistence type="predicted"/>